<reference evidence="11" key="1">
    <citation type="submission" date="2020-11" db="EMBL/GenBank/DDBJ databases">
        <authorList>
            <person name="Tran Van P."/>
        </authorList>
    </citation>
    <scope>NUCLEOTIDE SEQUENCE</scope>
</reference>
<keyword evidence="9" id="KW-0732">Signal</keyword>
<sequence length="1748" mass="197305">MKSLLAFLLCFSPFLYMEVDGAPNGTESREEETTKPQQQIPQVEPPGNVTAESLKEKLKTAKETMQNMMAIAEDWVNRLEEKEERNETHENDTGIAFRSDLHREILTNRELMKELLNVSHWREHGKTSVQDSQSSTESPLQSKYHHRSSKRCDSLVPWLRKMARGVDIARMDLLPLDFTGPDGFKRPLFDFTCERGSTIIVNNTEFQLPDQVWEVTRIPGGWLSPSVQLFKSYQDVRRSMALQVEYEPESSDLFKLAFSASRSYERMQHIIANKSHYIKEVSSFETAFQVDLIPSWVLHLSRLTAVFVDSRLPKSFTEDPGAYEEFIANFGTHYFKSAKFGGLIKLLLETHSDYFENKSDEEMKAQALAFFLKILPWKISQSDSDAQGKANRFTGYGYDPHNQQVTKRFQEMTMRFEQMTKTISQFPGAKIEHTKNKVGSVVCSELAEEMSVVLHVGTNDTPKFGSELMGRLRQAIRTCREVRPGLRVAGFMEECIPKKSMKSVRQPVWFTSKIKALIRDERQKWDTYKRKRDRKDYDEYRRYTRTLKWEIRSARQGVEERLASDAKTKSLSPKAFNRYYGGDMNEISSKAFRDWQSTISESPWLISGELTPISSLIQDKNKSASMEKAVKNHLLRAYVGELARIVEAVPSRWTFGLSQLKSLMGRIATFQSTRILDEEKVEQLGADVKAQVEFPSWFTQWTQLCFRWESGGENTCGTGAEAQQLCANPGNMTDVYMDVTQNGEDCKMSWGIQSVFEPDWFNEVQLCFRWSKCRDSTSWKACGSDIDPPLCATVNTWTTFYHDTTNSRMSWMLIVPSTAPVWLHNVKIYNASDWVLSSPTPPEMARATGSSVRRPNQERHQRQGPLLVIPSRDGVCIGGTQEIEFSSPPIFLATPLYTKVKRGGQRPNLSATNASTISGGDDKLGTLSLASCLEGMKNVVPCRHRHLWRGRRTKGPVAGATWWDASTEQTSPQSPTFKLEILEGITCSDTESTGRKEAKERRRNREIAKRRGKSAKLLQALLQLIFACGCEAWTFEAADARRHGGSSNESFKRRGRMEGQASGARGGLHREESSDARVLRAEGGDVVFCRDLSYRERQRKAEKDRHGKSTSETGWARPSPVEARRKAADLGRRGFLRPAVDPNGEGRQNAIRGSPVFRQRESDRPEMFRELLGALLLMAAASHAQTPQRCTYTLPFLSKMSRGVDVTQLDLTPMDTTGRDGFRQPIFNFTCDKGYRVNYAMGWGGGLESPDQVWGLTPSTGEWLPSRVRLYTSYQDAKAWMALAVGGDPTLATYGFSAGDSYGRMQDSLLNGSRFVQEVTSFYSAVSVDLIPQSSTVPGLLLDNFVKAAIAALPDSYSNNPGPYEDFIANFGTHYFKHADFGGLVKLVLETRSEYFLNKTEQEAKRQAEAAFTKLLQDNGSQLAQPIQSAQPVDRRFEEMTTKTAGYFGVNSSVQPSGDVQYWLAVPWLISGELASISGLITDANKRSSMQDAVWNHLLQAYVDELMRIVMAVPARWSFGLSKLKSLVDRTATLQNTRILTKATVDALATDVATQVDVPAWFQRWTQLCFRWDAAGDPSQCGGGVGQQLCAKPGRMTDFYKDDTYKDEKGCKMSWSIQSLFEPSWFDDVQLCFRWSSDGDARQCGGDVDPTLCATVNSWTVVYRDMTDKRAGGCRMSWMLSVPNYSPVWILNAKMCMSWYSDGDATQCGGLSPGNYTCAIANEWTPYYLDNTDDRKGGCFLSWGLRVD</sequence>
<dbReference type="InterPro" id="IPR020864">
    <property type="entry name" value="MACPF"/>
</dbReference>
<evidence type="ECO:0000256" key="8">
    <source>
        <dbReference type="SAM" id="MobiDB-lite"/>
    </source>
</evidence>
<dbReference type="PROSITE" id="PS00279">
    <property type="entry name" value="MACPF_1"/>
    <property type="match status" value="2"/>
</dbReference>
<name>A0A7R9FPP9_9CRUS</name>
<feature type="compositionally biased region" description="Basic and acidic residues" evidence="8">
    <location>
        <begin position="1122"/>
        <end position="1132"/>
    </location>
</feature>
<evidence type="ECO:0000256" key="6">
    <source>
        <dbReference type="ARBA" id="ARBA00023157"/>
    </source>
</evidence>
<dbReference type="EMBL" id="CAJPEV010002745">
    <property type="protein sequence ID" value="CAG0897906.1"/>
    <property type="molecule type" value="Genomic_DNA"/>
</dbReference>
<keyword evidence="5" id="KW-0472">Membrane</keyword>
<feature type="compositionally biased region" description="Polar residues" evidence="8">
    <location>
        <begin position="127"/>
        <end position="141"/>
    </location>
</feature>
<dbReference type="EMBL" id="LR902262">
    <property type="protein sequence ID" value="CAD7250240.1"/>
    <property type="molecule type" value="Genomic_DNA"/>
</dbReference>
<dbReference type="Proteomes" id="UP000677054">
    <property type="component" value="Unassembled WGS sequence"/>
</dbReference>
<feature type="compositionally biased region" description="Basic and acidic residues" evidence="8">
    <location>
        <begin position="1098"/>
        <end position="1109"/>
    </location>
</feature>
<protein>
    <recommendedName>
        <fullName evidence="10">MACPF domain-containing protein</fullName>
    </recommendedName>
</protein>
<accession>A0A7R9FPP9</accession>
<gene>
    <name evidence="11" type="ORF">DSTB1V02_LOCUS10022</name>
</gene>
<dbReference type="GO" id="GO:0016020">
    <property type="term" value="C:membrane"/>
    <property type="evidence" value="ECO:0007669"/>
    <property type="project" value="UniProtKB-SubCell"/>
</dbReference>
<keyword evidence="12" id="KW-1185">Reference proteome</keyword>
<keyword evidence="6" id="KW-1015">Disulfide bond</keyword>
<feature type="region of interest" description="Disordered" evidence="8">
    <location>
        <begin position="1042"/>
        <end position="1076"/>
    </location>
</feature>
<comment type="subcellular location">
    <subcellularLocation>
        <location evidence="1">Membrane</location>
    </subcellularLocation>
    <subcellularLocation>
        <location evidence="2">Secreted</location>
    </subcellularLocation>
</comment>
<evidence type="ECO:0000313" key="11">
    <source>
        <dbReference type="EMBL" id="CAD7250240.1"/>
    </source>
</evidence>
<evidence type="ECO:0000256" key="5">
    <source>
        <dbReference type="ARBA" id="ARBA00023136"/>
    </source>
</evidence>
<keyword evidence="3" id="KW-0964">Secreted</keyword>
<feature type="domain" description="MACPF" evidence="10">
    <location>
        <begin position="1340"/>
        <end position="1494"/>
    </location>
</feature>
<feature type="region of interest" description="Disordered" evidence="8">
    <location>
        <begin position="126"/>
        <end position="148"/>
    </location>
</feature>
<dbReference type="InterPro" id="IPR020863">
    <property type="entry name" value="MACPF_CS"/>
</dbReference>
<evidence type="ECO:0000256" key="2">
    <source>
        <dbReference type="ARBA" id="ARBA00004613"/>
    </source>
</evidence>
<feature type="coiled-coil region" evidence="7">
    <location>
        <begin position="51"/>
        <end position="92"/>
    </location>
</feature>
<evidence type="ECO:0000259" key="10">
    <source>
        <dbReference type="Pfam" id="PF01823"/>
    </source>
</evidence>
<dbReference type="GO" id="GO:0005576">
    <property type="term" value="C:extracellular region"/>
    <property type="evidence" value="ECO:0007669"/>
    <property type="project" value="UniProtKB-SubCell"/>
</dbReference>
<dbReference type="PANTHER" id="PTHR45742:SF8">
    <property type="entry name" value="FLOCCULATION PROTEIN FLO11"/>
    <property type="match status" value="1"/>
</dbReference>
<evidence type="ECO:0000256" key="7">
    <source>
        <dbReference type="SAM" id="Coils"/>
    </source>
</evidence>
<feature type="region of interest" description="Disordered" evidence="8">
    <location>
        <begin position="840"/>
        <end position="861"/>
    </location>
</feature>
<proteinExistence type="predicted"/>
<dbReference type="Pfam" id="PF01823">
    <property type="entry name" value="MACPF"/>
    <property type="match status" value="3"/>
</dbReference>
<keyword evidence="4" id="KW-0204">Cytolysis</keyword>
<evidence type="ECO:0000256" key="3">
    <source>
        <dbReference type="ARBA" id="ARBA00022525"/>
    </source>
</evidence>
<feature type="chain" id="PRO_5036403125" description="MACPF domain-containing protein" evidence="9">
    <location>
        <begin position="22"/>
        <end position="1748"/>
    </location>
</feature>
<evidence type="ECO:0000256" key="4">
    <source>
        <dbReference type="ARBA" id="ARBA00022852"/>
    </source>
</evidence>
<dbReference type="GO" id="GO:0031640">
    <property type="term" value="P:killing of cells of another organism"/>
    <property type="evidence" value="ECO:0007669"/>
    <property type="project" value="UniProtKB-KW"/>
</dbReference>
<evidence type="ECO:0000256" key="9">
    <source>
        <dbReference type="SAM" id="SignalP"/>
    </source>
</evidence>
<feature type="signal peptide" evidence="9">
    <location>
        <begin position="1"/>
        <end position="21"/>
    </location>
</feature>
<dbReference type="PANTHER" id="PTHR45742">
    <property type="entry name" value="COMPLEMENT COMPONENT C6"/>
    <property type="match status" value="1"/>
</dbReference>
<evidence type="ECO:0000256" key="1">
    <source>
        <dbReference type="ARBA" id="ARBA00004370"/>
    </source>
</evidence>
<feature type="domain" description="MACPF" evidence="10">
    <location>
        <begin position="257"/>
        <end position="373"/>
    </location>
</feature>
<organism evidence="11">
    <name type="scientific">Darwinula stevensoni</name>
    <dbReference type="NCBI Taxonomy" id="69355"/>
    <lineage>
        <taxon>Eukaryota</taxon>
        <taxon>Metazoa</taxon>
        <taxon>Ecdysozoa</taxon>
        <taxon>Arthropoda</taxon>
        <taxon>Crustacea</taxon>
        <taxon>Oligostraca</taxon>
        <taxon>Ostracoda</taxon>
        <taxon>Podocopa</taxon>
        <taxon>Podocopida</taxon>
        <taxon>Darwinulocopina</taxon>
        <taxon>Darwinuloidea</taxon>
        <taxon>Darwinulidae</taxon>
        <taxon>Darwinula</taxon>
    </lineage>
</organism>
<feature type="region of interest" description="Disordered" evidence="8">
    <location>
        <begin position="1098"/>
        <end position="1163"/>
    </location>
</feature>
<feature type="region of interest" description="Disordered" evidence="8">
    <location>
        <begin position="22"/>
        <end position="51"/>
    </location>
</feature>
<evidence type="ECO:0000313" key="12">
    <source>
        <dbReference type="Proteomes" id="UP000677054"/>
    </source>
</evidence>
<keyword evidence="7" id="KW-0175">Coiled coil</keyword>
<feature type="domain" description="MACPF" evidence="10">
    <location>
        <begin position="565"/>
        <end position="632"/>
    </location>
</feature>